<reference evidence="8" key="1">
    <citation type="submission" date="2019-03" db="EMBL/GenBank/DDBJ databases">
        <title>Single cell metagenomics reveals metabolic interactions within the superorganism composed of flagellate Streblomastix strix and complex community of Bacteroidetes bacteria on its surface.</title>
        <authorList>
            <person name="Treitli S.C."/>
            <person name="Kolisko M."/>
            <person name="Husnik F."/>
            <person name="Keeling P."/>
            <person name="Hampl V."/>
        </authorList>
    </citation>
    <scope>NUCLEOTIDE SEQUENCE</scope>
    <source>
        <strain evidence="8">STM</strain>
    </source>
</reference>
<dbReference type="GO" id="GO:0005737">
    <property type="term" value="C:cytoplasm"/>
    <property type="evidence" value="ECO:0007669"/>
    <property type="project" value="UniProtKB-SubCell"/>
</dbReference>
<proteinExistence type="inferred from homology"/>
<dbReference type="Gene3D" id="1.10.10.10">
    <property type="entry name" value="Winged helix-like DNA-binding domain superfamily/Winged helix DNA-binding domain"/>
    <property type="match status" value="2"/>
</dbReference>
<dbReference type="PANTHER" id="PTHR33602">
    <property type="entry name" value="REGULATORY PROTEIN RECX FAMILY PROTEIN"/>
    <property type="match status" value="1"/>
</dbReference>
<dbReference type="GO" id="GO:0006282">
    <property type="term" value="P:regulation of DNA repair"/>
    <property type="evidence" value="ECO:0007669"/>
    <property type="project" value="InterPro"/>
</dbReference>
<dbReference type="InterPro" id="IPR036388">
    <property type="entry name" value="WH-like_DNA-bd_sf"/>
</dbReference>
<name>A0A5J4SSE5_9ZZZZ</name>
<feature type="domain" description="RecX third three-helical" evidence="6">
    <location>
        <begin position="99"/>
        <end position="146"/>
    </location>
</feature>
<evidence type="ECO:0000259" key="7">
    <source>
        <dbReference type="Pfam" id="PF21982"/>
    </source>
</evidence>
<organism evidence="8">
    <name type="scientific">termite gut metagenome</name>
    <dbReference type="NCBI Taxonomy" id="433724"/>
    <lineage>
        <taxon>unclassified sequences</taxon>
        <taxon>metagenomes</taxon>
        <taxon>organismal metagenomes</taxon>
    </lineage>
</organism>
<comment type="caution">
    <text evidence="8">The sequence shown here is derived from an EMBL/GenBank/DDBJ whole genome shotgun (WGS) entry which is preliminary data.</text>
</comment>
<evidence type="ECO:0000256" key="2">
    <source>
        <dbReference type="ARBA" id="ARBA00009695"/>
    </source>
</evidence>
<dbReference type="EMBL" id="SNRY01000061">
    <property type="protein sequence ID" value="KAA6348752.1"/>
    <property type="molecule type" value="Genomic_DNA"/>
</dbReference>
<dbReference type="Pfam" id="PF21981">
    <property type="entry name" value="RecX_HTH3"/>
    <property type="match status" value="1"/>
</dbReference>
<evidence type="ECO:0000313" key="8">
    <source>
        <dbReference type="EMBL" id="KAA6348752.1"/>
    </source>
</evidence>
<evidence type="ECO:0000259" key="6">
    <source>
        <dbReference type="Pfam" id="PF21981"/>
    </source>
</evidence>
<evidence type="ECO:0000256" key="3">
    <source>
        <dbReference type="ARBA" id="ARBA00018111"/>
    </source>
</evidence>
<dbReference type="Pfam" id="PF21982">
    <property type="entry name" value="RecX_HTH1"/>
    <property type="match status" value="1"/>
</dbReference>
<dbReference type="AlphaFoldDB" id="A0A5J4SSE5"/>
<evidence type="ECO:0000259" key="5">
    <source>
        <dbReference type="Pfam" id="PF02631"/>
    </source>
</evidence>
<dbReference type="InterPro" id="IPR003783">
    <property type="entry name" value="Regulatory_RecX"/>
</dbReference>
<evidence type="ECO:0000256" key="4">
    <source>
        <dbReference type="ARBA" id="ARBA00022490"/>
    </source>
</evidence>
<comment type="similarity">
    <text evidence="2">Belongs to the RecX family.</text>
</comment>
<dbReference type="InterPro" id="IPR053926">
    <property type="entry name" value="RecX_HTH_1st"/>
</dbReference>
<accession>A0A5J4SSE5</accession>
<evidence type="ECO:0000256" key="1">
    <source>
        <dbReference type="ARBA" id="ARBA00004496"/>
    </source>
</evidence>
<sequence length="149" mass="17457">MTENEALNRMMSYCSGAEHCSSEIRGKLLNWGFEADVIGRILSHLEKEKFIDNERYARSFVNDKFHFAKWGKVKIKQALYVKQIPPEVINQGLREIDEEEYLGVLQGLLERKKETIHAKNEYEQKGKLVRYALGKGFEIWDIEKCMERG</sequence>
<feature type="domain" description="RecX second three-helical" evidence="5">
    <location>
        <begin position="52"/>
        <end position="93"/>
    </location>
</feature>
<protein>
    <recommendedName>
        <fullName evidence="3">Regulatory protein RecX</fullName>
    </recommendedName>
</protein>
<dbReference type="PANTHER" id="PTHR33602:SF1">
    <property type="entry name" value="REGULATORY PROTEIN RECX FAMILY PROTEIN"/>
    <property type="match status" value="1"/>
</dbReference>
<feature type="domain" description="RecX first three-helical" evidence="7">
    <location>
        <begin position="6"/>
        <end position="45"/>
    </location>
</feature>
<keyword evidence="4" id="KW-0963">Cytoplasm</keyword>
<dbReference type="InterPro" id="IPR053924">
    <property type="entry name" value="RecX_HTH_2nd"/>
</dbReference>
<dbReference type="InterPro" id="IPR053925">
    <property type="entry name" value="RecX_HTH_3rd"/>
</dbReference>
<gene>
    <name evidence="8" type="ORF">EZS27_003817</name>
</gene>
<dbReference type="Pfam" id="PF02631">
    <property type="entry name" value="RecX_HTH2"/>
    <property type="match status" value="1"/>
</dbReference>
<comment type="subcellular location">
    <subcellularLocation>
        <location evidence="1">Cytoplasm</location>
    </subcellularLocation>
</comment>